<organism evidence="1 2">
    <name type="scientific">Brachionus plicatilis</name>
    <name type="common">Marine rotifer</name>
    <name type="synonym">Brachionus muelleri</name>
    <dbReference type="NCBI Taxonomy" id="10195"/>
    <lineage>
        <taxon>Eukaryota</taxon>
        <taxon>Metazoa</taxon>
        <taxon>Spiralia</taxon>
        <taxon>Gnathifera</taxon>
        <taxon>Rotifera</taxon>
        <taxon>Eurotatoria</taxon>
        <taxon>Monogononta</taxon>
        <taxon>Pseudotrocha</taxon>
        <taxon>Ploima</taxon>
        <taxon>Brachionidae</taxon>
        <taxon>Brachionus</taxon>
    </lineage>
</organism>
<evidence type="ECO:0000313" key="2">
    <source>
        <dbReference type="Proteomes" id="UP000276133"/>
    </source>
</evidence>
<proteinExistence type="predicted"/>
<keyword evidence="2" id="KW-1185">Reference proteome</keyword>
<reference evidence="1 2" key="1">
    <citation type="journal article" date="2018" name="Sci. Rep.">
        <title>Genomic signatures of local adaptation to the degree of environmental predictability in rotifers.</title>
        <authorList>
            <person name="Franch-Gras L."/>
            <person name="Hahn C."/>
            <person name="Garcia-Roger E.M."/>
            <person name="Carmona M.J."/>
            <person name="Serra M."/>
            <person name="Gomez A."/>
        </authorList>
    </citation>
    <scope>NUCLEOTIDE SEQUENCE [LARGE SCALE GENOMIC DNA]</scope>
    <source>
        <strain evidence="1">HYR1</strain>
    </source>
</reference>
<dbReference type="OrthoDB" id="9970438at2759"/>
<protein>
    <submittedName>
        <fullName evidence="1">Uncharacterized protein</fullName>
    </submittedName>
</protein>
<comment type="caution">
    <text evidence="1">The sequence shown here is derived from an EMBL/GenBank/DDBJ whole genome shotgun (WGS) entry which is preliminary data.</text>
</comment>
<accession>A0A3M7QU43</accession>
<dbReference type="Proteomes" id="UP000276133">
    <property type="component" value="Unassembled WGS sequence"/>
</dbReference>
<dbReference type="InterPro" id="IPR024509">
    <property type="entry name" value="Anti-LPS_factor/Scygonadin"/>
</dbReference>
<dbReference type="AlphaFoldDB" id="A0A3M7QU43"/>
<dbReference type="Pfam" id="PF11630">
    <property type="entry name" value="Anti-LPS-SCYG"/>
    <property type="match status" value="1"/>
</dbReference>
<sequence length="272" mass="30966">MTAVLNPAFDRPYAALKPAPPAPTTKALNVIIESYITKTISNFLEKELCSLTFNLQCQQRIFIKFKKPFENFATIPTAKTREQVSILFNHITTIYDIIQIFGSFSSETAFLILGDQLNFLQQKRTRQHVALKKTDRNDFGKLSVIMLKMNLKYLIYLAFVVFWAVEFETAEILPCIQGNWIGCGISIGTIVFKLHKWSGSRINVCNHSCKAEIKGRVRKLKWVWDGRVNCDGLGSGQKRGKKSRNGAIEGALQDLFSKLSPEQLKKKREKNE</sequence>
<evidence type="ECO:0000313" key="1">
    <source>
        <dbReference type="EMBL" id="RNA14591.1"/>
    </source>
</evidence>
<gene>
    <name evidence="1" type="ORF">BpHYR1_014970</name>
</gene>
<dbReference type="EMBL" id="REGN01005156">
    <property type="protein sequence ID" value="RNA14591.1"/>
    <property type="molecule type" value="Genomic_DNA"/>
</dbReference>
<name>A0A3M7QU43_BRAPC</name>